<name>A0A5D3EG25_9BACE</name>
<reference evidence="2 3" key="1">
    <citation type="submission" date="2019-07" db="EMBL/GenBank/DDBJ databases">
        <title>Draft Genome Sequences of Bacteroides pyogenes Strains Isolated from the Uterus Holstein Dairy Cows with Metritis.</title>
        <authorList>
            <person name="Cunha F."/>
            <person name="Galvao K.N."/>
            <person name="Jeon S.J."/>
            <person name="Jeong K.C."/>
        </authorList>
    </citation>
    <scope>NUCLEOTIDE SEQUENCE [LARGE SCALE GENOMIC DNA]</scope>
    <source>
        <strain evidence="2 3">KG-31</strain>
    </source>
</reference>
<evidence type="ECO:0000313" key="2">
    <source>
        <dbReference type="EMBL" id="TYK34461.1"/>
    </source>
</evidence>
<keyword evidence="3" id="KW-1185">Reference proteome</keyword>
<sequence>MKESLRLFSNSSAAVESGSVGTDERKPSPVFEQLGCGRKWQWRNRSQKAFTCFRTVRLLVKAAVVEESQKLSPVFEQFGCGRKRQWRNE</sequence>
<accession>A0A5D3EG25</accession>
<comment type="caution">
    <text evidence="2">The sequence shown here is derived from an EMBL/GenBank/DDBJ whole genome shotgun (WGS) entry which is preliminary data.</text>
</comment>
<gene>
    <name evidence="2" type="ORF">FNJ60_04160</name>
</gene>
<dbReference type="RefSeq" id="WP_148730295.1">
    <property type="nucleotide sequence ID" value="NZ_VKLW01000007.1"/>
</dbReference>
<organism evidence="2 3">
    <name type="scientific">Bacteroides pyogenes</name>
    <dbReference type="NCBI Taxonomy" id="310300"/>
    <lineage>
        <taxon>Bacteria</taxon>
        <taxon>Pseudomonadati</taxon>
        <taxon>Bacteroidota</taxon>
        <taxon>Bacteroidia</taxon>
        <taxon>Bacteroidales</taxon>
        <taxon>Bacteroidaceae</taxon>
        <taxon>Bacteroides</taxon>
    </lineage>
</organism>
<evidence type="ECO:0000256" key="1">
    <source>
        <dbReference type="SAM" id="MobiDB-lite"/>
    </source>
</evidence>
<feature type="region of interest" description="Disordered" evidence="1">
    <location>
        <begin position="1"/>
        <end position="26"/>
    </location>
</feature>
<evidence type="ECO:0000313" key="3">
    <source>
        <dbReference type="Proteomes" id="UP000324383"/>
    </source>
</evidence>
<protein>
    <submittedName>
        <fullName evidence="2">Uncharacterized protein</fullName>
    </submittedName>
</protein>
<dbReference type="AlphaFoldDB" id="A0A5D3EG25"/>
<proteinExistence type="predicted"/>
<dbReference type="Proteomes" id="UP000324383">
    <property type="component" value="Unassembled WGS sequence"/>
</dbReference>
<dbReference type="EMBL" id="VKLW01000007">
    <property type="protein sequence ID" value="TYK34461.1"/>
    <property type="molecule type" value="Genomic_DNA"/>
</dbReference>